<dbReference type="Proteomes" id="UP001144323">
    <property type="component" value="Unassembled WGS sequence"/>
</dbReference>
<name>A0A9W6GV95_9HYPH</name>
<keyword evidence="3" id="KW-1185">Reference proteome</keyword>
<organism evidence="2 3">
    <name type="scientific">Methylocystis echinoides</name>
    <dbReference type="NCBI Taxonomy" id="29468"/>
    <lineage>
        <taxon>Bacteria</taxon>
        <taxon>Pseudomonadati</taxon>
        <taxon>Pseudomonadota</taxon>
        <taxon>Alphaproteobacteria</taxon>
        <taxon>Hyphomicrobiales</taxon>
        <taxon>Methylocystaceae</taxon>
        <taxon>Methylocystis</taxon>
    </lineage>
</organism>
<keyword evidence="1" id="KW-0472">Membrane</keyword>
<accession>A0A9W6GV95</accession>
<protein>
    <submittedName>
        <fullName evidence="2">Uncharacterized protein</fullName>
    </submittedName>
</protein>
<sequence>MDARRIVELKQAGPCPTLTPMVLRAPIFNAVAASVLVAALASVAMIFAR</sequence>
<keyword evidence="1" id="KW-1133">Transmembrane helix</keyword>
<feature type="transmembrane region" description="Helical" evidence="1">
    <location>
        <begin position="27"/>
        <end position="48"/>
    </location>
</feature>
<keyword evidence="1" id="KW-0812">Transmembrane</keyword>
<evidence type="ECO:0000256" key="1">
    <source>
        <dbReference type="SAM" id="Phobius"/>
    </source>
</evidence>
<reference evidence="2" key="1">
    <citation type="journal article" date="2023" name="Int. J. Syst. Evol. Microbiol.">
        <title>Methylocystis iwaonis sp. nov., a type II methane-oxidizing bacterium from surface soil of a rice paddy field in Japan, and emended description of the genus Methylocystis (ex Whittenbury et al. 1970) Bowman et al. 1993.</title>
        <authorList>
            <person name="Kaise H."/>
            <person name="Sawadogo J.B."/>
            <person name="Alam M.S."/>
            <person name="Ueno C."/>
            <person name="Dianou D."/>
            <person name="Shinjo R."/>
            <person name="Asakawa S."/>
        </authorList>
    </citation>
    <scope>NUCLEOTIDE SEQUENCE</scope>
    <source>
        <strain evidence="2">LMG27198</strain>
    </source>
</reference>
<evidence type="ECO:0000313" key="3">
    <source>
        <dbReference type="Proteomes" id="UP001144323"/>
    </source>
</evidence>
<dbReference type="AlphaFoldDB" id="A0A9W6GV95"/>
<gene>
    <name evidence="2" type="ORF">LMG27198_25630</name>
</gene>
<comment type="caution">
    <text evidence="2">The sequence shown here is derived from an EMBL/GenBank/DDBJ whole genome shotgun (WGS) entry which is preliminary data.</text>
</comment>
<dbReference type="EMBL" id="BSEC01000001">
    <property type="protein sequence ID" value="GLI93571.1"/>
    <property type="molecule type" value="Genomic_DNA"/>
</dbReference>
<proteinExistence type="predicted"/>
<evidence type="ECO:0000313" key="2">
    <source>
        <dbReference type="EMBL" id="GLI93571.1"/>
    </source>
</evidence>